<dbReference type="GO" id="GO:0032259">
    <property type="term" value="P:methylation"/>
    <property type="evidence" value="ECO:0007669"/>
    <property type="project" value="UniProtKB-KW"/>
</dbReference>
<dbReference type="REBASE" id="701725">
    <property type="entry name" value="M.Scl1073ORF12035P"/>
</dbReference>
<keyword evidence="6" id="KW-0238">DNA-binding</keyword>
<accession>A0AAJ5ZKE7</accession>
<evidence type="ECO:0000313" key="14">
    <source>
        <dbReference type="Proteomes" id="UP001321249"/>
    </source>
</evidence>
<sequence>MPRRSKAAPKQRPTSTSSFGTNGRFSHDSSEYYARALQPDDRESLDKKPEPEQSVPIDILDSFLNSSSEDMAALPDRSVHLMVTSPPYNVGKDYDDDLTHEQYMQLIGNVMRETFRVLVDGGRALVNVANLGRKPYIPLHAYIIEQASLAGFHMRGEVIWDKGAGAGTSTAWGSWMSASNPTLRDTHEYILVFQKPPFGRKKTEGRESTITRDEFLEFTKSVWEFAPQSAKQVGHPAPFPEELPRRAIELYTFSDEVVLDPFMGTGSTAIAAVKSGRHFVGYDVSSEYVELARQRFEAHSSGKKFKPPAAEKATKKPTAKTAKKSGKK</sequence>
<dbReference type="SUPFAM" id="SSF53335">
    <property type="entry name" value="S-adenosyl-L-methionine-dependent methyltransferases"/>
    <property type="match status" value="1"/>
</dbReference>
<evidence type="ECO:0000256" key="4">
    <source>
        <dbReference type="ARBA" id="ARBA00022691"/>
    </source>
</evidence>
<keyword evidence="13" id="KW-1185">Reference proteome</keyword>
<evidence type="ECO:0000313" key="12">
    <source>
        <dbReference type="EMBL" id="WFG40307.1"/>
    </source>
</evidence>
<reference evidence="12" key="2">
    <citation type="journal article" date="2023" name="Nat. Commun.">
        <title>Cultivation of marine bacteria of the SAR202 clade.</title>
        <authorList>
            <person name="Lim Y."/>
            <person name="Seo J.H."/>
            <person name="Giovannoni S.J."/>
            <person name="Kang I."/>
            <person name="Cho J.C."/>
        </authorList>
    </citation>
    <scope>NUCLEOTIDE SEQUENCE</scope>
    <source>
        <strain evidence="12">JH1073</strain>
    </source>
</reference>
<dbReference type="Pfam" id="PF01555">
    <property type="entry name" value="N6_N4_Mtase"/>
    <property type="match status" value="1"/>
</dbReference>
<dbReference type="GO" id="GO:0009307">
    <property type="term" value="P:DNA restriction-modification system"/>
    <property type="evidence" value="ECO:0007669"/>
    <property type="project" value="UniProtKB-KW"/>
</dbReference>
<dbReference type="GO" id="GO:0008170">
    <property type="term" value="F:N-methyltransferase activity"/>
    <property type="evidence" value="ECO:0007669"/>
    <property type="project" value="InterPro"/>
</dbReference>
<evidence type="ECO:0000313" key="13">
    <source>
        <dbReference type="Proteomes" id="UP001219901"/>
    </source>
</evidence>
<reference evidence="13" key="3">
    <citation type="submission" date="2023-06" db="EMBL/GenBank/DDBJ databases">
        <title>Pangenomics reveal diversification of enzyme families and niche specialization in globally abundant SAR202 bacteria.</title>
        <authorList>
            <person name="Saw J.H.W."/>
        </authorList>
    </citation>
    <scope>NUCLEOTIDE SEQUENCE [LARGE SCALE GENOMIC DNA]</scope>
    <source>
        <strain evidence="13">JH1073</strain>
    </source>
</reference>
<evidence type="ECO:0000259" key="10">
    <source>
        <dbReference type="Pfam" id="PF01555"/>
    </source>
</evidence>
<dbReference type="PROSITE" id="PS00093">
    <property type="entry name" value="N4_MTASE"/>
    <property type="match status" value="1"/>
</dbReference>
<evidence type="ECO:0000256" key="8">
    <source>
        <dbReference type="RuleBase" id="RU362026"/>
    </source>
</evidence>
<evidence type="ECO:0000256" key="5">
    <source>
        <dbReference type="ARBA" id="ARBA00022747"/>
    </source>
</evidence>
<evidence type="ECO:0000256" key="1">
    <source>
        <dbReference type="ARBA" id="ARBA00010203"/>
    </source>
</evidence>
<dbReference type="PRINTS" id="PR00508">
    <property type="entry name" value="S21N4MTFRASE"/>
</dbReference>
<gene>
    <name evidence="11" type="ORF">GKO46_09505</name>
    <name evidence="12" type="ORF">GKO48_12035</name>
</gene>
<feature type="domain" description="DNA methylase N-4/N-6" evidence="10">
    <location>
        <begin position="79"/>
        <end position="293"/>
    </location>
</feature>
<dbReference type="InterPro" id="IPR029063">
    <property type="entry name" value="SAM-dependent_MTases_sf"/>
</dbReference>
<dbReference type="GO" id="GO:0015667">
    <property type="term" value="F:site-specific DNA-methyltransferase (cytosine-N4-specific) activity"/>
    <property type="evidence" value="ECO:0007669"/>
    <property type="project" value="UniProtKB-EC"/>
</dbReference>
<keyword evidence="3" id="KW-0808">Transferase</keyword>
<feature type="compositionally biased region" description="Basic residues" evidence="9">
    <location>
        <begin position="315"/>
        <end position="328"/>
    </location>
</feature>
<name>A0AAJ5ZKE7_9CHLR</name>
<protein>
    <recommendedName>
        <fullName evidence="8">Methyltransferase</fullName>
        <ecNumber evidence="8">2.1.1.-</ecNumber>
    </recommendedName>
</protein>
<dbReference type="InterPro" id="IPR002941">
    <property type="entry name" value="DNA_methylase_N4/N6"/>
</dbReference>
<evidence type="ECO:0000313" key="11">
    <source>
        <dbReference type="EMBL" id="MDG0867304.1"/>
    </source>
</evidence>
<organism evidence="12 13">
    <name type="scientific">Candidatus Lucifugimonas marina</name>
    <dbReference type="NCBI Taxonomy" id="3038979"/>
    <lineage>
        <taxon>Bacteria</taxon>
        <taxon>Bacillati</taxon>
        <taxon>Chloroflexota</taxon>
        <taxon>Dehalococcoidia</taxon>
        <taxon>SAR202 cluster</taxon>
        <taxon>Candidatus Lucifugimonadales</taxon>
        <taxon>Candidatus Lucifugimonadaceae</taxon>
        <taxon>Candidatus Lucifugimonas</taxon>
    </lineage>
</organism>
<dbReference type="Proteomes" id="UP001219901">
    <property type="component" value="Chromosome"/>
</dbReference>
<evidence type="ECO:0000256" key="2">
    <source>
        <dbReference type="ARBA" id="ARBA00022603"/>
    </source>
</evidence>
<evidence type="ECO:0000256" key="9">
    <source>
        <dbReference type="SAM" id="MobiDB-lite"/>
    </source>
</evidence>
<feature type="region of interest" description="Disordered" evidence="9">
    <location>
        <begin position="298"/>
        <end position="328"/>
    </location>
</feature>
<keyword evidence="5" id="KW-0680">Restriction system</keyword>
<keyword evidence="4" id="KW-0949">S-adenosyl-L-methionine</keyword>
<evidence type="ECO:0000256" key="3">
    <source>
        <dbReference type="ARBA" id="ARBA00022679"/>
    </source>
</evidence>
<dbReference type="Gene3D" id="3.40.50.150">
    <property type="entry name" value="Vaccinia Virus protein VP39"/>
    <property type="match status" value="1"/>
</dbReference>
<comment type="catalytic activity">
    <reaction evidence="7">
        <text>a 2'-deoxycytidine in DNA + S-adenosyl-L-methionine = an N(4)-methyl-2'-deoxycytidine in DNA + S-adenosyl-L-homocysteine + H(+)</text>
        <dbReference type="Rhea" id="RHEA:16857"/>
        <dbReference type="Rhea" id="RHEA-COMP:11369"/>
        <dbReference type="Rhea" id="RHEA-COMP:13674"/>
        <dbReference type="ChEBI" id="CHEBI:15378"/>
        <dbReference type="ChEBI" id="CHEBI:57856"/>
        <dbReference type="ChEBI" id="CHEBI:59789"/>
        <dbReference type="ChEBI" id="CHEBI:85452"/>
        <dbReference type="ChEBI" id="CHEBI:137933"/>
        <dbReference type="EC" id="2.1.1.113"/>
    </reaction>
</comment>
<dbReference type="EMBL" id="CP046147">
    <property type="protein sequence ID" value="WFG40307.1"/>
    <property type="molecule type" value="Genomic_DNA"/>
</dbReference>
<proteinExistence type="inferred from homology"/>
<evidence type="ECO:0000256" key="7">
    <source>
        <dbReference type="ARBA" id="ARBA00049120"/>
    </source>
</evidence>
<comment type="similarity">
    <text evidence="1">Belongs to the N(4)/N(6)-methyltransferase family. N(4) subfamily.</text>
</comment>
<reference evidence="13 14" key="1">
    <citation type="submission" date="2019-11" db="EMBL/GenBank/DDBJ databases">
        <authorList>
            <person name="Cho J.-C."/>
        </authorList>
    </citation>
    <scope>NUCLEOTIDE SEQUENCE [LARGE SCALE GENOMIC DNA]</scope>
    <source>
        <strain evidence="12 13">JH1073</strain>
        <strain evidence="11 14">JH702</strain>
    </source>
</reference>
<dbReference type="GO" id="GO:0003677">
    <property type="term" value="F:DNA binding"/>
    <property type="evidence" value="ECO:0007669"/>
    <property type="project" value="UniProtKB-KW"/>
</dbReference>
<dbReference type="EC" id="2.1.1.-" evidence="8"/>
<dbReference type="InterPro" id="IPR001091">
    <property type="entry name" value="RM_Methyltransferase"/>
</dbReference>
<dbReference type="Proteomes" id="UP001321249">
    <property type="component" value="Unassembled WGS sequence"/>
</dbReference>
<dbReference type="InterPro" id="IPR017985">
    <property type="entry name" value="MeTrfase_CN4_CS"/>
</dbReference>
<feature type="region of interest" description="Disordered" evidence="9">
    <location>
        <begin position="1"/>
        <end position="30"/>
    </location>
</feature>
<keyword evidence="2" id="KW-0489">Methyltransferase</keyword>
<evidence type="ECO:0000256" key="6">
    <source>
        <dbReference type="ARBA" id="ARBA00023125"/>
    </source>
</evidence>
<feature type="compositionally biased region" description="Polar residues" evidence="9">
    <location>
        <begin position="12"/>
        <end position="24"/>
    </location>
</feature>
<dbReference type="EMBL" id="WMBE01000003">
    <property type="protein sequence ID" value="MDG0867304.1"/>
    <property type="molecule type" value="Genomic_DNA"/>
</dbReference>
<dbReference type="AlphaFoldDB" id="A0AAJ5ZKE7"/>